<dbReference type="EMBL" id="HBHX01038382">
    <property type="protein sequence ID" value="CAE0120637.1"/>
    <property type="molecule type" value="Transcribed_RNA"/>
</dbReference>
<gene>
    <name evidence="1" type="ORF">HERI1096_LOCUS21338</name>
</gene>
<protein>
    <submittedName>
        <fullName evidence="1">Uncharacterized protein</fullName>
    </submittedName>
</protein>
<evidence type="ECO:0000313" key="1">
    <source>
        <dbReference type="EMBL" id="CAE0120637.1"/>
    </source>
</evidence>
<dbReference type="AlphaFoldDB" id="A0A7S3AZZ9"/>
<accession>A0A7S3AZZ9</accession>
<organism evidence="1">
    <name type="scientific">Haptolina ericina</name>
    <dbReference type="NCBI Taxonomy" id="156174"/>
    <lineage>
        <taxon>Eukaryota</taxon>
        <taxon>Haptista</taxon>
        <taxon>Haptophyta</taxon>
        <taxon>Prymnesiophyceae</taxon>
        <taxon>Prymnesiales</taxon>
        <taxon>Prymnesiaceae</taxon>
        <taxon>Haptolina</taxon>
    </lineage>
</organism>
<sequence>MHPLPPLHRRLAGVLELTPKVNCTAGGCTHLVERHLASATAGAGRGLILLTDVDSCDSDPLFEDVILGLERFLDAREPTLTQHGEVRGAAAAFLLLARTVVPERCLELRQLGDERLAHQLEAEVEAMWPRGRYSPSIAVARRAFINRLGSRVGLICD</sequence>
<name>A0A7S3AZZ9_9EUKA</name>
<proteinExistence type="predicted"/>
<reference evidence="1" key="1">
    <citation type="submission" date="2021-01" db="EMBL/GenBank/DDBJ databases">
        <authorList>
            <person name="Corre E."/>
            <person name="Pelletier E."/>
            <person name="Niang G."/>
            <person name="Scheremetjew M."/>
            <person name="Finn R."/>
            <person name="Kale V."/>
            <person name="Holt S."/>
            <person name="Cochrane G."/>
            <person name="Meng A."/>
            <person name="Brown T."/>
            <person name="Cohen L."/>
        </authorList>
    </citation>
    <scope>NUCLEOTIDE SEQUENCE</scope>
    <source>
        <strain evidence="1">CCMP281</strain>
    </source>
</reference>